<protein>
    <submittedName>
        <fullName evidence="1">Uncharacterized protein</fullName>
    </submittedName>
</protein>
<name>A0ABS7CXU9_9BACT</name>
<dbReference type="Gene3D" id="3.75.10.10">
    <property type="entry name" value="L-arginine/glycine Amidinotransferase, Chain A"/>
    <property type="match status" value="1"/>
</dbReference>
<sequence>MEQTDTKLKLRHYPLIKELSQESRQDISEQAMRRRCIALSLLQEYQCLPKRPSLVPSADGALEGLLLTIPAYAVLGPNNPLWNIYQDLILKLPAYTKLHILAHESVCNLLEEWLQNHKMENQALVHTVPDSIKMTVWAEDDFELVQDKADSVLYMVQPHSNRRTGDENAAFHTSKVFEWPRVKVPVYFEGGNILVGDNFFLIGADYAVDTYLDMNGSMEPDDMNHLSRAMSELYGKYLDSERKLFLVGSTVQIPSVKKEKLVIEGEEWTEEYFSHNSEGTVQPIFHIDMFITLAGRNQEGKYQLLVGDPRMAAEMLKNDFMTRLNPDAFDDIANLLSKLGFDVIRNPLPLVHIDDPEVKLRKWYYATYNNALVEIKSPEAKTVWLPTYGYGCWEELKRTDEENKRIWEKLGFNVIYLADFHPFVEFSGSVHCIKKYVRRQGVSYKRE</sequence>
<dbReference type="RefSeq" id="WP_219878562.1">
    <property type="nucleotide sequence ID" value="NZ_JAHYXK010000017.1"/>
</dbReference>
<dbReference type="SUPFAM" id="SSF55909">
    <property type="entry name" value="Pentein"/>
    <property type="match status" value="1"/>
</dbReference>
<comment type="caution">
    <text evidence="1">The sequence shown here is derived from an EMBL/GenBank/DDBJ whole genome shotgun (WGS) entry which is preliminary data.</text>
</comment>
<proteinExistence type="predicted"/>
<organism evidence="1 2">
    <name type="scientific">Pontibacter aydingkolensis</name>
    <dbReference type="NCBI Taxonomy" id="1911536"/>
    <lineage>
        <taxon>Bacteria</taxon>
        <taxon>Pseudomonadati</taxon>
        <taxon>Bacteroidota</taxon>
        <taxon>Cytophagia</taxon>
        <taxon>Cytophagales</taxon>
        <taxon>Hymenobacteraceae</taxon>
        <taxon>Pontibacter</taxon>
    </lineage>
</organism>
<evidence type="ECO:0000313" key="2">
    <source>
        <dbReference type="Proteomes" id="UP000813018"/>
    </source>
</evidence>
<gene>
    <name evidence="1" type="ORF">K0O23_16575</name>
</gene>
<keyword evidence="2" id="KW-1185">Reference proteome</keyword>
<accession>A0ABS7CXU9</accession>
<evidence type="ECO:0000313" key="1">
    <source>
        <dbReference type="EMBL" id="MBW7468693.1"/>
    </source>
</evidence>
<dbReference type="Proteomes" id="UP000813018">
    <property type="component" value="Unassembled WGS sequence"/>
</dbReference>
<reference evidence="1 2" key="1">
    <citation type="journal article" date="2016" name="Int. J. Syst. Evol. Microbiol.">
        <title>Pontibacter aydingkolensis sp. nov., isolated from soil of a salt lake.</title>
        <authorList>
            <person name="Osman G."/>
            <person name="Zhang T."/>
            <person name="Lou K."/>
            <person name="Gao Y."/>
            <person name="Chang W."/>
            <person name="Lin Q."/>
            <person name="Yang H.M."/>
            <person name="Huo X.D."/>
            <person name="Wang N."/>
        </authorList>
    </citation>
    <scope>NUCLEOTIDE SEQUENCE [LARGE SCALE GENOMIC DNA]</scope>
    <source>
        <strain evidence="1 2">KACC 19255</strain>
    </source>
</reference>
<dbReference type="EMBL" id="JAHYXK010000017">
    <property type="protein sequence ID" value="MBW7468693.1"/>
    <property type="molecule type" value="Genomic_DNA"/>
</dbReference>